<sequence>MNLSTHVSLIGADKYSGVERGIPSLCDEDEATAAKQILFRLASFTNVEPFDAALAALQDPEARFLRTRDEWADVGGWPLIDVTPVALMGPDGTLQLYYSEKEVRPIGEAKTLSEFKAGKDVGIQGTREFLDRMILGAQHLTTEIVMETEPSGTVEFPGGAVRAVEPRITEVKDELDAQRADRPISFELALSTQLNRRETLESAIRGFATVILGFPNPWRCLTSQDIIQVERFVTEAFAGRVVYRKDAATAWSMLRDQPLIPLIDEPTAFEINLAVWGTKRRIGARIGKWDREIEAFIADKTALAPQGVSFPRVLRAQTFIERALFHRSINPDLVFTAGLGKDILAMLSAER</sequence>
<reference evidence="1 2" key="1">
    <citation type="submission" date="2023-05" db="EMBL/GenBank/DDBJ databases">
        <title>Corynebacterium suedekumii sp. nov. and Corynebacterium breve sp. nov. isolated from raw cow's milk.</title>
        <authorList>
            <person name="Baer M.K."/>
            <person name="Mehl L."/>
            <person name="Hellmuth R."/>
            <person name="Marke G."/>
            <person name="Lipski A."/>
        </authorList>
    </citation>
    <scope>NUCLEOTIDE SEQUENCE [LARGE SCALE GENOMIC DNA]</scope>
    <source>
        <strain evidence="1 2">R4</strain>
    </source>
</reference>
<proteinExistence type="predicted"/>
<organism evidence="1 2">
    <name type="scientific">Corynebacterium breve</name>
    <dbReference type="NCBI Taxonomy" id="3049799"/>
    <lineage>
        <taxon>Bacteria</taxon>
        <taxon>Bacillati</taxon>
        <taxon>Actinomycetota</taxon>
        <taxon>Actinomycetes</taxon>
        <taxon>Mycobacteriales</taxon>
        <taxon>Corynebacteriaceae</taxon>
        <taxon>Corynebacterium</taxon>
    </lineage>
</organism>
<protein>
    <submittedName>
        <fullName evidence="1">Uncharacterized protein</fullName>
    </submittedName>
</protein>
<dbReference type="EMBL" id="CP126969">
    <property type="protein sequence ID" value="WIM68474.1"/>
    <property type="molecule type" value="Genomic_DNA"/>
</dbReference>
<evidence type="ECO:0000313" key="2">
    <source>
        <dbReference type="Proteomes" id="UP001225598"/>
    </source>
</evidence>
<dbReference type="RefSeq" id="WP_284826025.1">
    <property type="nucleotide sequence ID" value="NZ_CP126969.1"/>
</dbReference>
<evidence type="ECO:0000313" key="1">
    <source>
        <dbReference type="EMBL" id="WIM68474.1"/>
    </source>
</evidence>
<gene>
    <name evidence="1" type="ORF">QP027_03500</name>
</gene>
<dbReference type="Proteomes" id="UP001225598">
    <property type="component" value="Chromosome"/>
</dbReference>
<keyword evidence="2" id="KW-1185">Reference proteome</keyword>
<accession>A0ABY8VG52</accession>
<name>A0ABY8VG52_9CORY</name>